<name>A0ABP6VUX9_9ACTN</name>
<dbReference type="InterPro" id="IPR003284">
    <property type="entry name" value="Sal_SpvB"/>
</dbReference>
<dbReference type="Gene3D" id="2.180.10.10">
    <property type="entry name" value="RHS repeat-associated core"/>
    <property type="match status" value="2"/>
</dbReference>
<feature type="chain" id="PRO_5047402217" evidence="6">
    <location>
        <begin position="37"/>
        <end position="1897"/>
    </location>
</feature>
<dbReference type="InterPro" id="IPR031325">
    <property type="entry name" value="RHS_repeat"/>
</dbReference>
<feature type="region of interest" description="Disordered" evidence="5">
    <location>
        <begin position="1012"/>
        <end position="1035"/>
    </location>
</feature>
<sequence>MRRSLVRPARKPAAVLAALVLTATLTTTVATPTVAAATSGPSVPLPGTTSVPSTKQTMSARPEDQASSQALQGDQATSAAPKEGSGTSSATSLSQSATWSVSAQSGDFRWSYPLRVPPAPGGLQPSLALSYSSSAVDGRTSATNNQASWAGDGWSLEPGFIERSYSGCADDKEGSTKGQNTPDLCWRSDNASAVYGGSGGQLILGANGWRSKQDDGSRIERLNGADNGDADKEYWRITDVGGTQYYFGSRKESKSTWTVPVYGDDTGEPCHGATFEASSCTQAWRWQLDKVVDRLGNVMIYNYVPEMGTYGQNLKDTAVSYTRGGYLSSIEYGLNEAVDAPATGRVDFAVADRCVPGSTCTLDKKDNFPDVPLDEQCAANCKDHYVPTFWTTKRLASVTTSVRRTDGFAEVDRWTLDHQFPNPGDGEKAALWLKSITHTGLAGPTAITLDPVTFEGSKFANRVYQGGDNLSPLIRYRLTGIVSEAGGVTTVNYAAPDCLSAPTNAETNTKRCFPVRWTKKNFAERTDYFNKYVVASVVQSDRISANPQQQTSYEYLDGAAWHYDDSEFTPADKKTWNDYRGYGRVRIRSGVPNDPSGPVTMSEQRFYRGMHDDHLPTGKRTVNVTDSEGVNHSDHDWLNSAPLETITYLGDSDTVVSKSITEPVWQGPTATRGDYKAYIVNQGTTTNYTALDNNRGWLKAKVSTKYDDRGLATESDDQGDLSRSDDDKCTRTTYARNTDKWILDLASRVETVAVGCGTAATYPADALSDVLQTYDGTGSLTKSERMDKYPASGPVYVTDETRTYDVYGRQLTSTDALGATSTTTYTPATGGALTQLVARNAAGHTTTQTLDPAWDKPLTNVDPNERKSETAYDALGRAVEAWQPNRLRSTNPTGSERISYTIRSTGPSVISSSKIGPNGIYTTSNQLYDGLLRVRQVQSPAPGGGRLLTDSRYDSQGRTYKSTQPYFNDAPVDDQLWTASSEADVPGLTVTQYDGAGRPVEQIYQGGTTEKWRTSTRYGGDRVDITPPAGGTPTTRITDMDGQTTELRQYKAATPTGAYDSTKYTYTRAGRLASVQNPAGSTWNVEYDLAGRQTKVDDPDKGVSTKTYDVDGRLLTESDARGVTVTNSYDVLGRKLSTSSGGTVLAKWTYDTASFGKGLPASETRYDGGKAYTSAVTSYNALNQPLQTKFTIPEEEAELAGTYTTTTKYNVDGSQMSTTYPAAGDLPAETLNHTYDDAGRPVQTFGGLDGATVEYALNTEYTRYGEVQRVHLGEGTQRAWLSYYYDDHTRQLNRKIVDAEVTRPMQSDIRYSRDPSGNLTSISDTPQDQTGDVQCFRYDYLQRLTEAWTPGSDCSAEPTTAGLSGPAPYWQSFGYDKSGNRVTETQHATGGDVTRNYTYPAAVADRPHSLTSVTSGTRTDSYGYDAAGNTTSRKVGARDDTLAWNPEGRLAEVTDKAGRKTSFVYDNSGNRLIRREASTVKLTLPGQELKLDRATGTVKATRYYMHGGATVAARTGSTLTWLSDDHQGTAQVSIDAATQAVTKRRQTPFGASRGTPVGWHDEKGFVGGTNDPSTALTHIGAREYEPETGRFVSVDPIMDVADPQQMQGYAYANNSPITNSDPSGQKFCGSEECTEVASGGHCSCNPPPRPLSVDVQPDIPQKPKAQKPKVQNQRLDRILTHIYPEATDKNWIGSGKQADALRNELLTGRATKGVYHADAVARDLSALVTLLQDDDVDTSKGQPLLTQIERARAISEARELLGGLNQEDRTGMVTRAINEDANKNKGFRDAMSSAKEKPAFRHVSDASFNLGGPKENGVVRQWYPEKGATTRGFIKGMGALGVVPTVIDLAKINLGSDGNQKEKFVGNLCAIGDPVGIMCGPEGMGAVLLRSKEDMSG</sequence>
<comment type="subcellular location">
    <subcellularLocation>
        <location evidence="1">Secreted</location>
    </subcellularLocation>
</comment>
<dbReference type="EMBL" id="BAABAA010000001">
    <property type="protein sequence ID" value="GAA3541017.1"/>
    <property type="molecule type" value="Genomic_DNA"/>
</dbReference>
<dbReference type="InterPro" id="IPR022385">
    <property type="entry name" value="Rhs_assc_core"/>
</dbReference>
<evidence type="ECO:0000256" key="5">
    <source>
        <dbReference type="SAM" id="MobiDB-lite"/>
    </source>
</evidence>
<dbReference type="Pfam" id="PF25023">
    <property type="entry name" value="TEN_YD-shell"/>
    <property type="match status" value="1"/>
</dbReference>
<feature type="domain" description="Teneurin-like YD-shell" evidence="7">
    <location>
        <begin position="1372"/>
        <end position="1617"/>
    </location>
</feature>
<feature type="compositionally biased region" description="Low complexity" evidence="5">
    <location>
        <begin position="84"/>
        <end position="96"/>
    </location>
</feature>
<evidence type="ECO:0000256" key="6">
    <source>
        <dbReference type="SAM" id="SignalP"/>
    </source>
</evidence>
<comment type="caution">
    <text evidence="8">The sequence shown here is derived from an EMBL/GenBank/DDBJ whole genome shotgun (WGS) entry which is preliminary data.</text>
</comment>
<keyword evidence="6" id="KW-0732">Signal</keyword>
<feature type="region of interest" description="Disordered" evidence="5">
    <location>
        <begin position="1309"/>
        <end position="1330"/>
    </location>
</feature>
<dbReference type="RefSeq" id="WP_344836961.1">
    <property type="nucleotide sequence ID" value="NZ_BAABAA010000001.1"/>
</dbReference>
<dbReference type="NCBIfam" id="TIGR03696">
    <property type="entry name" value="Rhs_assc_core"/>
    <property type="match status" value="1"/>
</dbReference>
<proteinExistence type="predicted"/>
<protein>
    <submittedName>
        <fullName evidence="8">RHS repeat-associated core domain-containing protein</fullName>
    </submittedName>
</protein>
<gene>
    <name evidence="8" type="ORF">GCM10022235_05720</name>
</gene>
<dbReference type="InterPro" id="IPR050708">
    <property type="entry name" value="T6SS_VgrG/RHS"/>
</dbReference>
<keyword evidence="3" id="KW-0677">Repeat</keyword>
<evidence type="ECO:0000313" key="9">
    <source>
        <dbReference type="Proteomes" id="UP001501222"/>
    </source>
</evidence>
<feature type="compositionally biased region" description="Polar residues" evidence="5">
    <location>
        <begin position="1315"/>
        <end position="1330"/>
    </location>
</feature>
<keyword evidence="9" id="KW-1185">Reference proteome</keyword>
<evidence type="ECO:0000256" key="1">
    <source>
        <dbReference type="ARBA" id="ARBA00004613"/>
    </source>
</evidence>
<evidence type="ECO:0000256" key="4">
    <source>
        <dbReference type="ARBA" id="ARBA00023026"/>
    </source>
</evidence>
<keyword evidence="2" id="KW-0964">Secreted</keyword>
<reference evidence="9" key="1">
    <citation type="journal article" date="2019" name="Int. J. Syst. Evol. Microbiol.">
        <title>The Global Catalogue of Microorganisms (GCM) 10K type strain sequencing project: providing services to taxonomists for standard genome sequencing and annotation.</title>
        <authorList>
            <consortium name="The Broad Institute Genomics Platform"/>
            <consortium name="The Broad Institute Genome Sequencing Center for Infectious Disease"/>
            <person name="Wu L."/>
            <person name="Ma J."/>
        </authorList>
    </citation>
    <scope>NUCLEOTIDE SEQUENCE [LARGE SCALE GENOMIC DNA]</scope>
    <source>
        <strain evidence="9">JCM 16928</strain>
    </source>
</reference>
<dbReference type="InterPro" id="IPR006530">
    <property type="entry name" value="YD"/>
</dbReference>
<dbReference type="InterPro" id="IPR056823">
    <property type="entry name" value="TEN-like_YD-shell"/>
</dbReference>
<dbReference type="Pfam" id="PF03534">
    <property type="entry name" value="SpvB"/>
    <property type="match status" value="1"/>
</dbReference>
<evidence type="ECO:0000259" key="7">
    <source>
        <dbReference type="Pfam" id="PF25023"/>
    </source>
</evidence>
<feature type="compositionally biased region" description="Polar residues" evidence="5">
    <location>
        <begin position="47"/>
        <end position="78"/>
    </location>
</feature>
<dbReference type="Proteomes" id="UP001501222">
    <property type="component" value="Unassembled WGS sequence"/>
</dbReference>
<dbReference type="NCBIfam" id="TIGR01643">
    <property type="entry name" value="YD_repeat_2x"/>
    <property type="match status" value="2"/>
</dbReference>
<feature type="region of interest" description="Disordered" evidence="5">
    <location>
        <begin position="844"/>
        <end position="864"/>
    </location>
</feature>
<feature type="region of interest" description="Disordered" evidence="5">
    <location>
        <begin position="1543"/>
        <end position="1572"/>
    </location>
</feature>
<feature type="region of interest" description="Disordered" evidence="5">
    <location>
        <begin position="36"/>
        <end position="96"/>
    </location>
</feature>
<evidence type="ECO:0000313" key="8">
    <source>
        <dbReference type="EMBL" id="GAA3541017.1"/>
    </source>
</evidence>
<dbReference type="Pfam" id="PF05593">
    <property type="entry name" value="RHS_repeat"/>
    <property type="match status" value="1"/>
</dbReference>
<feature type="signal peptide" evidence="6">
    <location>
        <begin position="1"/>
        <end position="36"/>
    </location>
</feature>
<evidence type="ECO:0000256" key="3">
    <source>
        <dbReference type="ARBA" id="ARBA00022737"/>
    </source>
</evidence>
<accession>A0ABP6VUX9</accession>
<organism evidence="8 9">
    <name type="scientific">Kribbella ginsengisoli</name>
    <dbReference type="NCBI Taxonomy" id="363865"/>
    <lineage>
        <taxon>Bacteria</taxon>
        <taxon>Bacillati</taxon>
        <taxon>Actinomycetota</taxon>
        <taxon>Actinomycetes</taxon>
        <taxon>Propionibacteriales</taxon>
        <taxon>Kribbellaceae</taxon>
        <taxon>Kribbella</taxon>
    </lineage>
</organism>
<dbReference type="PANTHER" id="PTHR32305:SF17">
    <property type="entry name" value="TRNA NUCLEASE WAPA"/>
    <property type="match status" value="1"/>
</dbReference>
<dbReference type="PANTHER" id="PTHR32305">
    <property type="match status" value="1"/>
</dbReference>
<keyword evidence="4" id="KW-0843">Virulence</keyword>
<evidence type="ECO:0000256" key="2">
    <source>
        <dbReference type="ARBA" id="ARBA00022525"/>
    </source>
</evidence>